<dbReference type="Gene3D" id="3.40.630.30">
    <property type="match status" value="1"/>
</dbReference>
<dbReference type="InterPro" id="IPR016181">
    <property type="entry name" value="Acyl_CoA_acyltransferase"/>
</dbReference>
<dbReference type="Pfam" id="PF13673">
    <property type="entry name" value="Acetyltransf_10"/>
    <property type="match status" value="1"/>
</dbReference>
<dbReference type="InterPro" id="IPR000182">
    <property type="entry name" value="GNAT_dom"/>
</dbReference>
<accession>A0ABQ4EZM7</accession>
<evidence type="ECO:0000259" key="2">
    <source>
        <dbReference type="PROSITE" id="PS51186"/>
    </source>
</evidence>
<evidence type="ECO:0000313" key="3">
    <source>
        <dbReference type="EMBL" id="GIH00112.1"/>
    </source>
</evidence>
<dbReference type="InterPro" id="IPR052523">
    <property type="entry name" value="Trichothecene_AcTrans"/>
</dbReference>
<reference evidence="3 4" key="1">
    <citation type="submission" date="2021-01" db="EMBL/GenBank/DDBJ databases">
        <title>Whole genome shotgun sequence of Plantactinospora mayteni NBRC 109088.</title>
        <authorList>
            <person name="Komaki H."/>
            <person name="Tamura T."/>
        </authorList>
    </citation>
    <scope>NUCLEOTIDE SEQUENCE [LARGE SCALE GENOMIC DNA]</scope>
    <source>
        <strain evidence="3 4">NBRC 109088</strain>
    </source>
</reference>
<proteinExistence type="predicted"/>
<dbReference type="PANTHER" id="PTHR42791">
    <property type="entry name" value="GNAT FAMILY ACETYLTRANSFERASE"/>
    <property type="match status" value="1"/>
</dbReference>
<feature type="domain" description="N-acetyltransferase" evidence="2">
    <location>
        <begin position="5"/>
        <end position="195"/>
    </location>
</feature>
<dbReference type="SUPFAM" id="SSF55729">
    <property type="entry name" value="Acyl-CoA N-acyltransferases (Nat)"/>
    <property type="match status" value="1"/>
</dbReference>
<gene>
    <name evidence="3" type="ORF">Pma05_66840</name>
</gene>
<name>A0ABQ4EZM7_9ACTN</name>
<evidence type="ECO:0000313" key="4">
    <source>
        <dbReference type="Proteomes" id="UP000621500"/>
    </source>
</evidence>
<feature type="region of interest" description="Disordered" evidence="1">
    <location>
        <begin position="192"/>
        <end position="218"/>
    </location>
</feature>
<keyword evidence="4" id="KW-1185">Reference proteome</keyword>
<sequence>MTRLPPVVKADYHDKDAVAALIADAFQPLGPVAWLVPDPGQRRPILTANFRILVEHAFFFGVVHILKDRSAVAVWFDRTRPVPPPVDYTRRLAAACEPYTDRFDLLDKLFDIHHPTEPHHHLAFLAVTPDRQCTGRGTALLRHHHETLDRDDVPAYVEASSTGSRDLYARQGYHQRERFRLPDGSTFYPMWRPAGEHHRRGTAEDAGLGGRPSKDRLR</sequence>
<organism evidence="3 4">
    <name type="scientific">Plantactinospora mayteni</name>
    <dbReference type="NCBI Taxonomy" id="566021"/>
    <lineage>
        <taxon>Bacteria</taxon>
        <taxon>Bacillati</taxon>
        <taxon>Actinomycetota</taxon>
        <taxon>Actinomycetes</taxon>
        <taxon>Micromonosporales</taxon>
        <taxon>Micromonosporaceae</taxon>
        <taxon>Plantactinospora</taxon>
    </lineage>
</organism>
<dbReference type="PROSITE" id="PS51186">
    <property type="entry name" value="GNAT"/>
    <property type="match status" value="1"/>
</dbReference>
<dbReference type="PANTHER" id="PTHR42791:SF1">
    <property type="entry name" value="N-ACETYLTRANSFERASE DOMAIN-CONTAINING PROTEIN"/>
    <property type="match status" value="1"/>
</dbReference>
<evidence type="ECO:0000256" key="1">
    <source>
        <dbReference type="SAM" id="MobiDB-lite"/>
    </source>
</evidence>
<protein>
    <submittedName>
        <fullName evidence="3">N-acetyltransferase</fullName>
    </submittedName>
</protein>
<dbReference type="EMBL" id="BONX01000050">
    <property type="protein sequence ID" value="GIH00112.1"/>
    <property type="molecule type" value="Genomic_DNA"/>
</dbReference>
<comment type="caution">
    <text evidence="3">The sequence shown here is derived from an EMBL/GenBank/DDBJ whole genome shotgun (WGS) entry which is preliminary data.</text>
</comment>
<dbReference type="Proteomes" id="UP000621500">
    <property type="component" value="Unassembled WGS sequence"/>
</dbReference>